<dbReference type="STRING" id="1231657.A0A1Y1ZIV7"/>
<dbReference type="PANTHER" id="PTHR42791:SF14">
    <property type="entry name" value="N-ACETYLTRANSFERASE DOMAIN-CONTAINING PROTEIN"/>
    <property type="match status" value="1"/>
</dbReference>
<dbReference type="SUPFAM" id="SSF55729">
    <property type="entry name" value="Acyl-CoA N-acyltransferases (Nat)"/>
    <property type="match status" value="1"/>
</dbReference>
<evidence type="ECO:0000313" key="3">
    <source>
        <dbReference type="Proteomes" id="UP000193144"/>
    </source>
</evidence>
<comment type="caution">
    <text evidence="2">The sequence shown here is derived from an EMBL/GenBank/DDBJ whole genome shotgun (WGS) entry which is preliminary data.</text>
</comment>
<organism evidence="2 3">
    <name type="scientific">Clohesyomyces aquaticus</name>
    <dbReference type="NCBI Taxonomy" id="1231657"/>
    <lineage>
        <taxon>Eukaryota</taxon>
        <taxon>Fungi</taxon>
        <taxon>Dikarya</taxon>
        <taxon>Ascomycota</taxon>
        <taxon>Pezizomycotina</taxon>
        <taxon>Dothideomycetes</taxon>
        <taxon>Pleosporomycetidae</taxon>
        <taxon>Pleosporales</taxon>
        <taxon>Lindgomycetaceae</taxon>
        <taxon>Clohesyomyces</taxon>
    </lineage>
</organism>
<protein>
    <recommendedName>
        <fullName evidence="1">N-acetyltransferase domain-containing protein</fullName>
    </recommendedName>
</protein>
<evidence type="ECO:0000259" key="1">
    <source>
        <dbReference type="PROSITE" id="PS51186"/>
    </source>
</evidence>
<accession>A0A1Y1ZIV7</accession>
<dbReference type="PROSITE" id="PS51186">
    <property type="entry name" value="GNAT"/>
    <property type="match status" value="1"/>
</dbReference>
<dbReference type="InterPro" id="IPR016181">
    <property type="entry name" value="Acyl_CoA_acyltransferase"/>
</dbReference>
<dbReference type="OrthoDB" id="2115692at2759"/>
<dbReference type="Pfam" id="PF00583">
    <property type="entry name" value="Acetyltransf_1"/>
    <property type="match status" value="1"/>
</dbReference>
<dbReference type="EMBL" id="MCFA01000076">
    <property type="protein sequence ID" value="ORY10182.1"/>
    <property type="molecule type" value="Genomic_DNA"/>
</dbReference>
<dbReference type="PANTHER" id="PTHR42791">
    <property type="entry name" value="GNAT FAMILY ACETYLTRANSFERASE"/>
    <property type="match status" value="1"/>
</dbReference>
<feature type="domain" description="N-acetyltransferase" evidence="1">
    <location>
        <begin position="100"/>
        <end position="243"/>
    </location>
</feature>
<gene>
    <name evidence="2" type="ORF">BCR34DRAFT_588787</name>
</gene>
<dbReference type="InterPro" id="IPR000182">
    <property type="entry name" value="GNAT_dom"/>
</dbReference>
<keyword evidence="3" id="KW-1185">Reference proteome</keyword>
<sequence length="246" mass="27596">MASSHLSISLLAPEEAGIYVAIRHETFRPTINKLLYSREPSESTLNDVTEHYRKDITEGNAIHLKVTDNKTGETIACARWRYVLSKVEGNERANGAAAIALGSNADSEAVNAIKKPRERTWEEVDAGLTTPPPYAESDPRIWNALFEMLNSNKREILQTRPYYVLDTCVTHPAHHRRGAGGMLVQWGCDQADANGVECYLEASPMGAPLYKRYGFRRVKEIELDVREFGGEIFSFSLMVRPAKEIL</sequence>
<reference evidence="2 3" key="1">
    <citation type="submission" date="2016-07" db="EMBL/GenBank/DDBJ databases">
        <title>Pervasive Adenine N6-methylation of Active Genes in Fungi.</title>
        <authorList>
            <consortium name="DOE Joint Genome Institute"/>
            <person name="Mondo S.J."/>
            <person name="Dannebaum R.O."/>
            <person name="Kuo R.C."/>
            <person name="Labutti K."/>
            <person name="Haridas S."/>
            <person name="Kuo A."/>
            <person name="Salamov A."/>
            <person name="Ahrendt S.R."/>
            <person name="Lipzen A."/>
            <person name="Sullivan W."/>
            <person name="Andreopoulos W.B."/>
            <person name="Clum A."/>
            <person name="Lindquist E."/>
            <person name="Daum C."/>
            <person name="Ramamoorthy G.K."/>
            <person name="Gryganskyi A."/>
            <person name="Culley D."/>
            <person name="Magnuson J.K."/>
            <person name="James T.Y."/>
            <person name="O'Malley M.A."/>
            <person name="Stajich J.E."/>
            <person name="Spatafora J.W."/>
            <person name="Visel A."/>
            <person name="Grigoriev I.V."/>
        </authorList>
    </citation>
    <scope>NUCLEOTIDE SEQUENCE [LARGE SCALE GENOMIC DNA]</scope>
    <source>
        <strain evidence="2 3">CBS 115471</strain>
    </source>
</reference>
<dbReference type="InterPro" id="IPR052523">
    <property type="entry name" value="Trichothecene_AcTrans"/>
</dbReference>
<name>A0A1Y1ZIV7_9PLEO</name>
<dbReference type="Gene3D" id="3.40.630.30">
    <property type="match status" value="1"/>
</dbReference>
<proteinExistence type="predicted"/>
<dbReference type="Proteomes" id="UP000193144">
    <property type="component" value="Unassembled WGS sequence"/>
</dbReference>
<dbReference type="GO" id="GO:0016747">
    <property type="term" value="F:acyltransferase activity, transferring groups other than amino-acyl groups"/>
    <property type="evidence" value="ECO:0007669"/>
    <property type="project" value="InterPro"/>
</dbReference>
<evidence type="ECO:0000313" key="2">
    <source>
        <dbReference type="EMBL" id="ORY10182.1"/>
    </source>
</evidence>
<dbReference type="AlphaFoldDB" id="A0A1Y1ZIV7"/>